<dbReference type="HOGENOM" id="CLU_018544_13_0_1"/>
<proteinExistence type="predicted"/>
<evidence type="ECO:0000313" key="1">
    <source>
        <dbReference type="EMBL" id="EFI98724.1"/>
    </source>
</evidence>
<evidence type="ECO:0008006" key="3">
    <source>
        <dbReference type="Google" id="ProtNLM"/>
    </source>
</evidence>
<dbReference type="Proteomes" id="UP000007431">
    <property type="component" value="Unassembled WGS sequence"/>
</dbReference>
<sequence length="448" mass="50930">MSIRTDNLEHLQSESDILFAQARSCYAPDPAEAAILARRIHDWQAIDARLEREIAALTLRRQMFSTQNLFHKTLLSPWRRVPVELWIEIFTYALPSDWAEAYAGRRRLYMAQVCCAWRDIVFGIPRFWSIFRIFHKYNPPARYGPAIRAETERIPVDVSLVLDIDMTDESSMSDTVLRHPNRDIALPESWTIEDIHIECVTTASRAGVPITPAVGAVLSCRNTLRILTLWGSAYHSGTTKTAAMFPVLEELTLAYDAIDLAFEICAPDLRALTMIGDVDPPSEPNSTFKAYVDLLKRSPEVLKLESLALLDVVVVADEFAQTLRRMPSLTSLEVGVYSTDCYDSPAPLNRLTTLLQRPHDPHPTDLLPNLTCLVIGYRRPKGASHFEYSWLLDRLRVLAITRRPLFVAHTTGFATLTTFGKSYENVPDELTIDAIRNRNIRPFYIRGW</sequence>
<gene>
    <name evidence="1" type="ORF">SCHCODRAFT_106445</name>
</gene>
<dbReference type="InParanoid" id="D8PYN6"/>
<dbReference type="KEGG" id="scm:SCHCO_01350067"/>
<name>D8PYN6_SCHCM</name>
<dbReference type="VEuPathDB" id="FungiDB:SCHCODRAFT_01350067"/>
<feature type="non-terminal residue" evidence="1">
    <location>
        <position position="448"/>
    </location>
</feature>
<evidence type="ECO:0000313" key="2">
    <source>
        <dbReference type="Proteomes" id="UP000007431"/>
    </source>
</evidence>
<protein>
    <recommendedName>
        <fullName evidence="3">F-box domain-containing protein</fullName>
    </recommendedName>
</protein>
<dbReference type="GeneID" id="9586189"/>
<dbReference type="AlphaFoldDB" id="D8PYN6"/>
<organism evidence="2">
    <name type="scientific">Schizophyllum commune (strain H4-8 / FGSC 9210)</name>
    <name type="common">Split gill fungus</name>
    <dbReference type="NCBI Taxonomy" id="578458"/>
    <lineage>
        <taxon>Eukaryota</taxon>
        <taxon>Fungi</taxon>
        <taxon>Dikarya</taxon>
        <taxon>Basidiomycota</taxon>
        <taxon>Agaricomycotina</taxon>
        <taxon>Agaricomycetes</taxon>
        <taxon>Agaricomycetidae</taxon>
        <taxon>Agaricales</taxon>
        <taxon>Schizophyllaceae</taxon>
        <taxon>Schizophyllum</taxon>
    </lineage>
</organism>
<keyword evidence="2" id="KW-1185">Reference proteome</keyword>
<reference evidence="1 2" key="1">
    <citation type="journal article" date="2010" name="Nat. Biotechnol.">
        <title>Genome sequence of the model mushroom Schizophyllum commune.</title>
        <authorList>
            <person name="Ohm R.A."/>
            <person name="de Jong J.F."/>
            <person name="Lugones L.G."/>
            <person name="Aerts A."/>
            <person name="Kothe E."/>
            <person name="Stajich J.E."/>
            <person name="de Vries R.P."/>
            <person name="Record E."/>
            <person name="Levasseur A."/>
            <person name="Baker S.E."/>
            <person name="Bartholomew K.A."/>
            <person name="Coutinho P.M."/>
            <person name="Erdmann S."/>
            <person name="Fowler T.J."/>
            <person name="Gathman A.C."/>
            <person name="Lombard V."/>
            <person name="Henrissat B."/>
            <person name="Knabe N."/>
            <person name="Kuees U."/>
            <person name="Lilly W.W."/>
            <person name="Lindquist E."/>
            <person name="Lucas S."/>
            <person name="Magnuson J.K."/>
            <person name="Piumi F."/>
            <person name="Raudaskoski M."/>
            <person name="Salamov A."/>
            <person name="Schmutz J."/>
            <person name="Schwarze F.W.M.R."/>
            <person name="vanKuyk P.A."/>
            <person name="Horton J.S."/>
            <person name="Grigoriev I.V."/>
            <person name="Woesten H.A.B."/>
        </authorList>
    </citation>
    <scope>NUCLEOTIDE SEQUENCE [LARGE SCALE GENOMIC DNA]</scope>
    <source>
        <strain evidence="2">H4-8 / FGSC 9210</strain>
    </source>
</reference>
<accession>D8PYN6</accession>
<dbReference type="EMBL" id="GL377304">
    <property type="protein sequence ID" value="EFI98724.1"/>
    <property type="molecule type" value="Genomic_DNA"/>
</dbReference>
<dbReference type="RefSeq" id="XP_003033627.1">
    <property type="nucleotide sequence ID" value="XM_003033581.1"/>
</dbReference>
<dbReference type="OrthoDB" id="3269400at2759"/>